<dbReference type="eggNOG" id="COG1613">
    <property type="taxonomic scope" value="Bacteria"/>
</dbReference>
<evidence type="ECO:0000256" key="3">
    <source>
        <dbReference type="ARBA" id="ARBA00022448"/>
    </source>
</evidence>
<dbReference type="AlphaFoldDB" id="A0A0D0P9M9"/>
<sequence length="141" mass="15253">MSIGRTVTDFTRSSANCETSGGARWNVLAAWAWALRQEGSSEETARAYFAEFVAHVPVLDTGARGSTTTFTQRGVGDVLVTWENEAFLALAEMGEDQFDIVVPSVPILTEPPVALVKANSEGDEQRAAAEAYPARWRGWSG</sequence>
<dbReference type="PANTHER" id="PTHR30368:SF2">
    <property type="entry name" value="SULFATE-BINDING PROTEIN"/>
    <property type="match status" value="1"/>
</dbReference>
<evidence type="ECO:0000256" key="4">
    <source>
        <dbReference type="ARBA" id="ARBA00022729"/>
    </source>
</evidence>
<comment type="caution">
    <text evidence="6">The sequence shown here is derived from an EMBL/GenBank/DDBJ whole genome shotgun (WGS) entry which is preliminary data.</text>
</comment>
<keyword evidence="7" id="KW-1185">Reference proteome</keyword>
<evidence type="ECO:0000256" key="1">
    <source>
        <dbReference type="ARBA" id="ARBA00004418"/>
    </source>
</evidence>
<keyword evidence="3" id="KW-0813">Transport</keyword>
<evidence type="ECO:0000313" key="6">
    <source>
        <dbReference type="EMBL" id="KIQ68211.1"/>
    </source>
</evidence>
<dbReference type="GO" id="GO:0042597">
    <property type="term" value="C:periplasmic space"/>
    <property type="evidence" value="ECO:0007669"/>
    <property type="project" value="UniProtKB-SubCell"/>
</dbReference>
<evidence type="ECO:0000256" key="5">
    <source>
        <dbReference type="ARBA" id="ARBA00022764"/>
    </source>
</evidence>
<dbReference type="PANTHER" id="PTHR30368">
    <property type="entry name" value="SULFATE-BINDING PROTEIN"/>
    <property type="match status" value="1"/>
</dbReference>
<protein>
    <submittedName>
        <fullName evidence="6">ABC-type sulfate transport system, periplasmic component</fullName>
    </submittedName>
</protein>
<dbReference type="Proteomes" id="UP000035100">
    <property type="component" value="Unassembled WGS sequence"/>
</dbReference>
<reference evidence="6 7" key="1">
    <citation type="submission" date="2013-01" db="EMBL/GenBank/DDBJ databases">
        <authorList>
            <person name="Fiebig A."/>
            <person name="Goeker M."/>
            <person name="Klenk H.-P.P."/>
        </authorList>
    </citation>
    <scope>NUCLEOTIDE SEQUENCE [LARGE SCALE GENOMIC DNA]</scope>
    <source>
        <strain evidence="6 7">DSM 24838</strain>
    </source>
</reference>
<dbReference type="EMBL" id="AONG01000016">
    <property type="protein sequence ID" value="KIQ68211.1"/>
    <property type="molecule type" value="Genomic_DNA"/>
</dbReference>
<proteinExistence type="inferred from homology"/>
<evidence type="ECO:0000256" key="2">
    <source>
        <dbReference type="ARBA" id="ARBA00006099"/>
    </source>
</evidence>
<dbReference type="STRING" id="1123501.Wenmar_03221"/>
<dbReference type="Gene3D" id="3.40.190.10">
    <property type="entry name" value="Periplasmic binding protein-like II"/>
    <property type="match status" value="1"/>
</dbReference>
<organism evidence="6 7">
    <name type="scientific">Wenxinia marina DSM 24838</name>
    <dbReference type="NCBI Taxonomy" id="1123501"/>
    <lineage>
        <taxon>Bacteria</taxon>
        <taxon>Pseudomonadati</taxon>
        <taxon>Pseudomonadota</taxon>
        <taxon>Alphaproteobacteria</taxon>
        <taxon>Rhodobacterales</taxon>
        <taxon>Roseobacteraceae</taxon>
        <taxon>Wenxinia</taxon>
    </lineage>
</organism>
<evidence type="ECO:0000313" key="7">
    <source>
        <dbReference type="Proteomes" id="UP000035100"/>
    </source>
</evidence>
<dbReference type="PATRIC" id="fig|1123501.6.peg.3343"/>
<keyword evidence="5" id="KW-0574">Periplasm</keyword>
<dbReference type="GO" id="GO:0140104">
    <property type="term" value="F:molecular carrier activity"/>
    <property type="evidence" value="ECO:0007669"/>
    <property type="project" value="InterPro"/>
</dbReference>
<dbReference type="GO" id="GO:1902358">
    <property type="term" value="P:sulfate transmembrane transport"/>
    <property type="evidence" value="ECO:0007669"/>
    <property type="project" value="InterPro"/>
</dbReference>
<keyword evidence="4" id="KW-0732">Signal</keyword>
<comment type="similarity">
    <text evidence="2">Belongs to the prokaryotic sulfate-binding protein family.</text>
</comment>
<accession>A0A0D0P9M9</accession>
<name>A0A0D0P9M9_9RHOB</name>
<dbReference type="SUPFAM" id="SSF53850">
    <property type="entry name" value="Periplasmic binding protein-like II"/>
    <property type="match status" value="1"/>
</dbReference>
<dbReference type="InterPro" id="IPR005669">
    <property type="entry name" value="Thiosulph/SO4-bd"/>
</dbReference>
<gene>
    <name evidence="6" type="ORF">Wenmar_03221</name>
</gene>
<comment type="subcellular location">
    <subcellularLocation>
        <location evidence="1">Periplasm</location>
    </subcellularLocation>
</comment>
<dbReference type="OrthoDB" id="9802127at2"/>